<gene>
    <name evidence="1" type="ORF">M752DRAFT_133552</name>
</gene>
<sequence length="103" mass="11847">MNGMERHRPAEVELQAAMTSKGIFAYAGLPFRPRVPNVSLLLWHHRHHHHHHLRPLLVLLTNPILNLSLISLRHSRMFLLSGGCSLTVTHCVISRHDFFEFSS</sequence>
<keyword evidence="2" id="KW-1185">Reference proteome</keyword>
<dbReference type="Proteomes" id="UP000254937">
    <property type="component" value="Unassembled WGS sequence"/>
</dbReference>
<organism evidence="1 2">
    <name type="scientific">Aspergillus phoenicis ATCC 13157</name>
    <dbReference type="NCBI Taxonomy" id="1353007"/>
    <lineage>
        <taxon>Eukaryota</taxon>
        <taxon>Fungi</taxon>
        <taxon>Dikarya</taxon>
        <taxon>Ascomycota</taxon>
        <taxon>Pezizomycotina</taxon>
        <taxon>Eurotiomycetes</taxon>
        <taxon>Eurotiomycetidae</taxon>
        <taxon>Eurotiales</taxon>
        <taxon>Aspergillaceae</taxon>
        <taxon>Aspergillus</taxon>
    </lineage>
</organism>
<dbReference type="AlphaFoldDB" id="A0A370PSJ0"/>
<evidence type="ECO:0000313" key="2">
    <source>
        <dbReference type="Proteomes" id="UP000254937"/>
    </source>
</evidence>
<evidence type="ECO:0000313" key="1">
    <source>
        <dbReference type="EMBL" id="RDK45176.1"/>
    </source>
</evidence>
<accession>A0A370PSJ0</accession>
<protein>
    <submittedName>
        <fullName evidence="1">Uncharacterized protein</fullName>
    </submittedName>
</protein>
<dbReference type="EMBL" id="KZ851848">
    <property type="protein sequence ID" value="RDK45176.1"/>
    <property type="molecule type" value="Genomic_DNA"/>
</dbReference>
<proteinExistence type="predicted"/>
<reference evidence="1 2" key="1">
    <citation type="submission" date="2018-07" db="EMBL/GenBank/DDBJ databases">
        <title>Section-level genome sequencing of Aspergillus section Nigri to investigate inter- and intra-species variation.</title>
        <authorList>
            <consortium name="DOE Joint Genome Institute"/>
            <person name="Vesth T.C."/>
            <person name="Nybo J.L."/>
            <person name="Theobald S."/>
            <person name="Frisvad J.C."/>
            <person name="Larsen T.O."/>
            <person name="Nielsen K.F."/>
            <person name="Hoof J.B."/>
            <person name="Brandl J."/>
            <person name="Salamov A."/>
            <person name="Riley R."/>
            <person name="Gladden J.M."/>
            <person name="Phatale P."/>
            <person name="Nielsen M.T."/>
            <person name="Lyhne E.K."/>
            <person name="Kogle M.E."/>
            <person name="Strasser K."/>
            <person name="McDonnell E."/>
            <person name="Barry K."/>
            <person name="Clum A."/>
            <person name="Chen C."/>
            <person name="Nolan M."/>
            <person name="Sandor L."/>
            <person name="Kuo A."/>
            <person name="Lipzen A."/>
            <person name="Hainaut M."/>
            <person name="Drula E."/>
            <person name="Tsang A."/>
            <person name="Magnuson J.K."/>
            <person name="Henrissat B."/>
            <person name="Wiebenga A."/>
            <person name="Simmons B.A."/>
            <person name="Makela M.R."/>
            <person name="De vries R.P."/>
            <person name="Grigoriev I.V."/>
            <person name="Mortensen U.H."/>
            <person name="Baker S.E."/>
            <person name="Andersen M.R."/>
        </authorList>
    </citation>
    <scope>NUCLEOTIDE SEQUENCE [LARGE SCALE GENOMIC DNA]</scope>
    <source>
        <strain evidence="1 2">ATCC 13157</strain>
    </source>
</reference>
<name>A0A370PSJ0_ASPPH</name>